<dbReference type="EMBL" id="BGZK01000132">
    <property type="protein sequence ID" value="GBP21787.1"/>
    <property type="molecule type" value="Genomic_DNA"/>
</dbReference>
<name>A0A4C1U6R8_EUMVA</name>
<organism evidence="1 2">
    <name type="scientific">Eumeta variegata</name>
    <name type="common">Bagworm moth</name>
    <name type="synonym">Eumeta japonica</name>
    <dbReference type="NCBI Taxonomy" id="151549"/>
    <lineage>
        <taxon>Eukaryota</taxon>
        <taxon>Metazoa</taxon>
        <taxon>Ecdysozoa</taxon>
        <taxon>Arthropoda</taxon>
        <taxon>Hexapoda</taxon>
        <taxon>Insecta</taxon>
        <taxon>Pterygota</taxon>
        <taxon>Neoptera</taxon>
        <taxon>Endopterygota</taxon>
        <taxon>Lepidoptera</taxon>
        <taxon>Glossata</taxon>
        <taxon>Ditrysia</taxon>
        <taxon>Tineoidea</taxon>
        <taxon>Psychidae</taxon>
        <taxon>Oiketicinae</taxon>
        <taxon>Eumeta</taxon>
    </lineage>
</organism>
<accession>A0A4C1U6R8</accession>
<dbReference type="AlphaFoldDB" id="A0A4C1U6R8"/>
<dbReference type="Proteomes" id="UP000299102">
    <property type="component" value="Unassembled WGS sequence"/>
</dbReference>
<proteinExistence type="predicted"/>
<evidence type="ECO:0000313" key="2">
    <source>
        <dbReference type="Proteomes" id="UP000299102"/>
    </source>
</evidence>
<comment type="caution">
    <text evidence="1">The sequence shown here is derived from an EMBL/GenBank/DDBJ whole genome shotgun (WGS) entry which is preliminary data.</text>
</comment>
<sequence>MIEAYTVWPIQGAVEAVQDLGGASGCRVARKDGRASASGAANAVTTDATTSRPSAIVYRGEKDLFFGREWLFFGSVFRRTALAAYRVGIGYLMEGNRYKVSGVMENGPPELSLTERNATVEAAISRPCFVIVLRGKRVRCQCVPQTPNSGGVTSVFIGLSGSNGLSDGGEWADGVFKRAIRYTVLTI</sequence>
<evidence type="ECO:0000313" key="1">
    <source>
        <dbReference type="EMBL" id="GBP21787.1"/>
    </source>
</evidence>
<protein>
    <submittedName>
        <fullName evidence="1">Uncharacterized protein</fullName>
    </submittedName>
</protein>
<gene>
    <name evidence="1" type="ORF">EVAR_10966_1</name>
</gene>
<keyword evidence="2" id="KW-1185">Reference proteome</keyword>
<reference evidence="1 2" key="1">
    <citation type="journal article" date="2019" name="Commun. Biol.">
        <title>The bagworm genome reveals a unique fibroin gene that provides high tensile strength.</title>
        <authorList>
            <person name="Kono N."/>
            <person name="Nakamura H."/>
            <person name="Ohtoshi R."/>
            <person name="Tomita M."/>
            <person name="Numata K."/>
            <person name="Arakawa K."/>
        </authorList>
    </citation>
    <scope>NUCLEOTIDE SEQUENCE [LARGE SCALE GENOMIC DNA]</scope>
</reference>